<organism evidence="2">
    <name type="scientific">uncultured marine thaumarchaeote AD1000_11_E10</name>
    <dbReference type="NCBI Taxonomy" id="1455890"/>
    <lineage>
        <taxon>Archaea</taxon>
        <taxon>Nitrososphaerota</taxon>
        <taxon>environmental samples</taxon>
    </lineage>
</organism>
<feature type="transmembrane region" description="Helical" evidence="1">
    <location>
        <begin position="7"/>
        <end position="32"/>
    </location>
</feature>
<reference evidence="2" key="1">
    <citation type="journal article" date="2014" name="Genome Biol. Evol.">
        <title>Pangenome evidence for extensive interdomain horizontal transfer affecting lineage core and shell genes in uncultured planktonic thaumarchaeota and euryarchaeota.</title>
        <authorList>
            <person name="Deschamps P."/>
            <person name="Zivanovic Y."/>
            <person name="Moreira D."/>
            <person name="Rodriguez-Valera F."/>
            <person name="Lopez-Garcia P."/>
        </authorList>
    </citation>
    <scope>NUCLEOTIDE SEQUENCE</scope>
</reference>
<keyword evidence="1" id="KW-0812">Transmembrane</keyword>
<keyword evidence="1" id="KW-0472">Membrane</keyword>
<sequence length="72" mass="7900">MNQSDILFGGIMAFAMSFLMSLVMTYVSIGLVPDFLTIWMKSFVIGLVVSFPIALFITPIAAKIVKTVVKPQ</sequence>
<evidence type="ECO:0000256" key="1">
    <source>
        <dbReference type="SAM" id="Phobius"/>
    </source>
</evidence>
<dbReference type="Pfam" id="PF11391">
    <property type="entry name" value="DUF2798"/>
    <property type="match status" value="1"/>
</dbReference>
<keyword evidence="1" id="KW-1133">Transmembrane helix</keyword>
<feature type="transmembrane region" description="Helical" evidence="1">
    <location>
        <begin position="38"/>
        <end position="62"/>
    </location>
</feature>
<accession>A0A075FJL8</accession>
<dbReference type="InterPro" id="IPR021529">
    <property type="entry name" value="DUF2798"/>
</dbReference>
<evidence type="ECO:0008006" key="3">
    <source>
        <dbReference type="Google" id="ProtNLM"/>
    </source>
</evidence>
<evidence type="ECO:0000313" key="2">
    <source>
        <dbReference type="EMBL" id="AIE91418.1"/>
    </source>
</evidence>
<dbReference type="AlphaFoldDB" id="A0A075FJL8"/>
<name>A0A075FJL8_9ARCH</name>
<proteinExistence type="predicted"/>
<protein>
    <recommendedName>
        <fullName evidence="3">DUF2798 domain-containing protein</fullName>
    </recommendedName>
</protein>
<dbReference type="EMBL" id="KF900338">
    <property type="protein sequence ID" value="AIE91418.1"/>
    <property type="molecule type" value="Genomic_DNA"/>
</dbReference>